<keyword evidence="1" id="KW-0812">Transmembrane</keyword>
<evidence type="ECO:0000313" key="3">
    <source>
        <dbReference type="Proteomes" id="UP001445335"/>
    </source>
</evidence>
<proteinExistence type="predicted"/>
<dbReference type="AlphaFoldDB" id="A0AAW1RL46"/>
<protein>
    <submittedName>
        <fullName evidence="2">Uncharacterized protein</fullName>
    </submittedName>
</protein>
<feature type="transmembrane region" description="Helical" evidence="1">
    <location>
        <begin position="90"/>
        <end position="110"/>
    </location>
</feature>
<sequence length="146" mass="15287">MGTPLTLSHAQSPATSRALAQAQRPFRSTRCCAPSVAACSARPPRPQPTAPQVSTLAWQPLAAALLAALPAAADEAPAAVAQSGGGSVNLVEVVILAAPLLLYGVFNLYRDKVNPAFKLTDFIFILAAIVIVLNILSILVFKVRIF</sequence>
<keyword evidence="3" id="KW-1185">Reference proteome</keyword>
<gene>
    <name evidence="2" type="ORF">WJX81_000967</name>
</gene>
<dbReference type="EMBL" id="JALJOU010000034">
    <property type="protein sequence ID" value="KAK9833987.1"/>
    <property type="molecule type" value="Genomic_DNA"/>
</dbReference>
<organism evidence="2 3">
    <name type="scientific">Elliptochloris bilobata</name>
    <dbReference type="NCBI Taxonomy" id="381761"/>
    <lineage>
        <taxon>Eukaryota</taxon>
        <taxon>Viridiplantae</taxon>
        <taxon>Chlorophyta</taxon>
        <taxon>core chlorophytes</taxon>
        <taxon>Trebouxiophyceae</taxon>
        <taxon>Trebouxiophyceae incertae sedis</taxon>
        <taxon>Elliptochloris clade</taxon>
        <taxon>Elliptochloris</taxon>
    </lineage>
</organism>
<keyword evidence="1" id="KW-0472">Membrane</keyword>
<comment type="caution">
    <text evidence="2">The sequence shown here is derived from an EMBL/GenBank/DDBJ whole genome shotgun (WGS) entry which is preliminary data.</text>
</comment>
<accession>A0AAW1RL46</accession>
<keyword evidence="1" id="KW-1133">Transmembrane helix</keyword>
<feature type="transmembrane region" description="Helical" evidence="1">
    <location>
        <begin position="122"/>
        <end position="141"/>
    </location>
</feature>
<name>A0AAW1RL46_9CHLO</name>
<dbReference type="Proteomes" id="UP001445335">
    <property type="component" value="Unassembled WGS sequence"/>
</dbReference>
<evidence type="ECO:0000313" key="2">
    <source>
        <dbReference type="EMBL" id="KAK9833987.1"/>
    </source>
</evidence>
<evidence type="ECO:0000256" key="1">
    <source>
        <dbReference type="SAM" id="Phobius"/>
    </source>
</evidence>
<reference evidence="2 3" key="1">
    <citation type="journal article" date="2024" name="Nat. Commun.">
        <title>Phylogenomics reveals the evolutionary origins of lichenization in chlorophyte algae.</title>
        <authorList>
            <person name="Puginier C."/>
            <person name="Libourel C."/>
            <person name="Otte J."/>
            <person name="Skaloud P."/>
            <person name="Haon M."/>
            <person name="Grisel S."/>
            <person name="Petersen M."/>
            <person name="Berrin J.G."/>
            <person name="Delaux P.M."/>
            <person name="Dal Grande F."/>
            <person name="Keller J."/>
        </authorList>
    </citation>
    <scope>NUCLEOTIDE SEQUENCE [LARGE SCALE GENOMIC DNA]</scope>
    <source>
        <strain evidence="2 3">SAG 245.80</strain>
    </source>
</reference>